<evidence type="ECO:0000259" key="8">
    <source>
        <dbReference type="Pfam" id="PF10491"/>
    </source>
</evidence>
<name>A0AAW2H5N1_9HYME</name>
<evidence type="ECO:0000256" key="7">
    <source>
        <dbReference type="SAM" id="MobiDB-lite"/>
    </source>
</evidence>
<evidence type="ECO:0000256" key="5">
    <source>
        <dbReference type="ARBA" id="ARBA00023163"/>
    </source>
</evidence>
<proteinExistence type="inferred from homology"/>
<gene>
    <name evidence="9" type="ORF">PUN28_001440</name>
</gene>
<evidence type="ECO:0000256" key="6">
    <source>
        <dbReference type="ARBA" id="ARBA00023242"/>
    </source>
</evidence>
<dbReference type="Pfam" id="PF10491">
    <property type="entry name" value="Nrf1_DNA-bind"/>
    <property type="match status" value="1"/>
</dbReference>
<dbReference type="GO" id="GO:0003677">
    <property type="term" value="F:DNA binding"/>
    <property type="evidence" value="ECO:0007669"/>
    <property type="project" value="UniProtKB-KW"/>
</dbReference>
<protein>
    <recommendedName>
        <fullName evidence="8">Nuclear respiratory factor 1 NLS/DNA-binding dimerisation domain-containing protein</fullName>
    </recommendedName>
</protein>
<keyword evidence="6" id="KW-0539">Nucleus</keyword>
<evidence type="ECO:0000313" key="9">
    <source>
        <dbReference type="EMBL" id="KAL0134637.1"/>
    </source>
</evidence>
<evidence type="ECO:0000256" key="4">
    <source>
        <dbReference type="ARBA" id="ARBA00023125"/>
    </source>
</evidence>
<comment type="subcellular location">
    <subcellularLocation>
        <location evidence="1">Nucleus</location>
    </subcellularLocation>
</comment>
<dbReference type="AlphaFoldDB" id="A0AAW2H5N1"/>
<keyword evidence="3" id="KW-0805">Transcription regulation</keyword>
<evidence type="ECO:0000313" key="10">
    <source>
        <dbReference type="Proteomes" id="UP001430953"/>
    </source>
</evidence>
<feature type="compositionally biased region" description="Acidic residues" evidence="7">
    <location>
        <begin position="17"/>
        <end position="32"/>
    </location>
</feature>
<comment type="caution">
    <text evidence="9">The sequence shown here is derived from an EMBL/GenBank/DDBJ whole genome shotgun (WGS) entry which is preliminary data.</text>
</comment>
<accession>A0AAW2H5N1</accession>
<feature type="domain" description="Nuclear respiratory factor 1 NLS/DNA-binding dimerisation" evidence="8">
    <location>
        <begin position="60"/>
        <end position="270"/>
    </location>
</feature>
<dbReference type="EMBL" id="JADYXP020000001">
    <property type="protein sequence ID" value="KAL0134637.1"/>
    <property type="molecule type" value="Genomic_DNA"/>
</dbReference>
<evidence type="ECO:0000256" key="3">
    <source>
        <dbReference type="ARBA" id="ARBA00023015"/>
    </source>
</evidence>
<dbReference type="GO" id="GO:0006357">
    <property type="term" value="P:regulation of transcription by RNA polymerase II"/>
    <property type="evidence" value="ECO:0007669"/>
    <property type="project" value="InterPro"/>
</dbReference>
<reference evidence="9 10" key="1">
    <citation type="submission" date="2023-03" db="EMBL/GenBank/DDBJ databases">
        <title>High recombination rates correlate with genetic variation in Cardiocondyla obscurior ants.</title>
        <authorList>
            <person name="Errbii M."/>
        </authorList>
    </citation>
    <scope>NUCLEOTIDE SEQUENCE [LARGE SCALE GENOMIC DNA]</scope>
    <source>
        <strain evidence="9">Alpha-2009</strain>
        <tissue evidence="9">Whole body</tissue>
    </source>
</reference>
<dbReference type="InterPro" id="IPR019525">
    <property type="entry name" value="Nrf1_NLS/DNA-bd_dimer"/>
</dbReference>
<dbReference type="InterPro" id="IPR039142">
    <property type="entry name" value="NRF1/Ewg"/>
</dbReference>
<dbReference type="GO" id="GO:0005634">
    <property type="term" value="C:nucleus"/>
    <property type="evidence" value="ECO:0007669"/>
    <property type="project" value="UniProtKB-SubCell"/>
</dbReference>
<comment type="similarity">
    <text evidence="2">Belongs to the NRF1/Ewg family.</text>
</comment>
<dbReference type="Proteomes" id="UP001430953">
    <property type="component" value="Unassembled WGS sequence"/>
</dbReference>
<keyword evidence="10" id="KW-1185">Reference proteome</keyword>
<keyword evidence="5" id="KW-0804">Transcription</keyword>
<keyword evidence="4" id="KW-0238">DNA-binding</keyword>
<organism evidence="9 10">
    <name type="scientific">Cardiocondyla obscurior</name>
    <dbReference type="NCBI Taxonomy" id="286306"/>
    <lineage>
        <taxon>Eukaryota</taxon>
        <taxon>Metazoa</taxon>
        <taxon>Ecdysozoa</taxon>
        <taxon>Arthropoda</taxon>
        <taxon>Hexapoda</taxon>
        <taxon>Insecta</taxon>
        <taxon>Pterygota</taxon>
        <taxon>Neoptera</taxon>
        <taxon>Endopterygota</taxon>
        <taxon>Hymenoptera</taxon>
        <taxon>Apocrita</taxon>
        <taxon>Aculeata</taxon>
        <taxon>Formicoidea</taxon>
        <taxon>Formicidae</taxon>
        <taxon>Myrmicinae</taxon>
        <taxon>Cardiocondyla</taxon>
    </lineage>
</organism>
<dbReference type="GO" id="GO:0003700">
    <property type="term" value="F:DNA-binding transcription factor activity"/>
    <property type="evidence" value="ECO:0007669"/>
    <property type="project" value="InterPro"/>
</dbReference>
<dbReference type="PANTHER" id="PTHR20338">
    <property type="entry name" value="NUCLEAR RESPIRATORY FACTOR 1"/>
    <property type="match status" value="1"/>
</dbReference>
<evidence type="ECO:0000256" key="2">
    <source>
        <dbReference type="ARBA" id="ARBA00005713"/>
    </source>
</evidence>
<evidence type="ECO:0000256" key="1">
    <source>
        <dbReference type="ARBA" id="ARBA00004123"/>
    </source>
</evidence>
<feature type="region of interest" description="Disordered" evidence="7">
    <location>
        <begin position="1"/>
        <end position="32"/>
    </location>
</feature>
<feature type="region of interest" description="Disordered" evidence="7">
    <location>
        <begin position="283"/>
        <end position="309"/>
    </location>
</feature>
<sequence>MVSVQDAETSTLRRLSDDDDDEPSSGSETYEEGDLLTAAMDDDVTAQLAAAGWQFKHINGPVGVAAAAAIVSAKKRKRPHSFETNPSIRKRQQNRLLRKLRQTIDEFATRVGQQAVVLVATPGKPNSSYKVFGAKPLEDVLKTLRNVIMDELESALAQQAPPPVQDDPSLFELPPLIIDGIPTPVEKMTQAQLRAFIPLMLKYSTGRGKPGWGRDSTRPPWWPKELPWANVRMDARSEDEKQKISWTHALRQIVINCYKYHGREDLLPAFSEDDDKSNVLIQQATPSSSHQSSSQGQNGGQSQQQQTMTTQYPTTVLQTITNPDGTVSIIQVDPSTPIITLPDGTTAQVQGVATIHTSQGDVQALAEVTGNTEGSVAVDLNTVTEATLGQDGQIILTGEDGHGYPVSVSGVITVPVSASMYQTMVANIQSDGTMQVVTPMVQVPKVESGNGDTTIEAVTIQGHPMTMINASGEHQVLQVISLKDANVLTKAMQAEVVKDEDSQQQQTVSSPE</sequence>